<evidence type="ECO:0000259" key="2">
    <source>
        <dbReference type="SMART" id="SM01001"/>
    </source>
</evidence>
<organism evidence="3 4">
    <name type="scientific">Bdellovibrio bacteriovorus</name>
    <dbReference type="NCBI Taxonomy" id="959"/>
    <lineage>
        <taxon>Bacteria</taxon>
        <taxon>Pseudomonadati</taxon>
        <taxon>Bdellovibrionota</taxon>
        <taxon>Bdellovibrionia</taxon>
        <taxon>Bdellovibrionales</taxon>
        <taxon>Pseudobdellovibrionaceae</taxon>
        <taxon>Bdellovibrio</taxon>
    </lineage>
</organism>
<dbReference type="Gene3D" id="3.40.50.1970">
    <property type="match status" value="1"/>
</dbReference>
<gene>
    <name evidence="3" type="ORF">AZI85_07315</name>
</gene>
<evidence type="ECO:0000256" key="1">
    <source>
        <dbReference type="ARBA" id="ARBA00022755"/>
    </source>
</evidence>
<dbReference type="InterPro" id="IPR000031">
    <property type="entry name" value="PurE_dom"/>
</dbReference>
<dbReference type="Pfam" id="PF00731">
    <property type="entry name" value="AIRC"/>
    <property type="match status" value="1"/>
</dbReference>
<dbReference type="GO" id="GO:0006189">
    <property type="term" value="P:'de novo' IMP biosynthetic process"/>
    <property type="evidence" value="ECO:0007669"/>
    <property type="project" value="InterPro"/>
</dbReference>
<evidence type="ECO:0000313" key="3">
    <source>
        <dbReference type="EMBL" id="KYG62004.1"/>
    </source>
</evidence>
<dbReference type="PANTHER" id="PTHR23046:SF2">
    <property type="entry name" value="PHOSPHORIBOSYLAMINOIMIDAZOLE CARBOXYLASE"/>
    <property type="match status" value="1"/>
</dbReference>
<comment type="caution">
    <text evidence="3">The sequence shown here is derived from an EMBL/GenBank/DDBJ whole genome shotgun (WGS) entry which is preliminary data.</text>
</comment>
<dbReference type="RefSeq" id="WP_063244120.1">
    <property type="nucleotide sequence ID" value="NZ_LUKF01000016.1"/>
</dbReference>
<dbReference type="InterPro" id="IPR024694">
    <property type="entry name" value="PurE_prokaryotes"/>
</dbReference>
<dbReference type="SMART" id="SM01001">
    <property type="entry name" value="AIRC"/>
    <property type="match status" value="1"/>
</dbReference>
<dbReference type="AlphaFoldDB" id="A0A150WGB2"/>
<dbReference type="EMBL" id="LUKF01000016">
    <property type="protein sequence ID" value="KYG62004.1"/>
    <property type="molecule type" value="Genomic_DNA"/>
</dbReference>
<accession>A0A150WGB2</accession>
<reference evidence="3 4" key="1">
    <citation type="submission" date="2016-03" db="EMBL/GenBank/DDBJ databases">
        <authorList>
            <person name="Ploux O."/>
        </authorList>
    </citation>
    <scope>NUCLEOTIDE SEQUENCE [LARGE SCALE GENOMIC DNA]</scope>
    <source>
        <strain evidence="3 4">BER2</strain>
    </source>
</reference>
<name>A0A150WGB2_BDEBC</name>
<evidence type="ECO:0000313" key="4">
    <source>
        <dbReference type="Proteomes" id="UP000075391"/>
    </source>
</evidence>
<dbReference type="SUPFAM" id="SSF52255">
    <property type="entry name" value="N5-CAIR mutase (phosphoribosylaminoimidazole carboxylase, PurE)"/>
    <property type="match status" value="1"/>
</dbReference>
<dbReference type="Proteomes" id="UP000075391">
    <property type="component" value="Unassembled WGS sequence"/>
</dbReference>
<dbReference type="PANTHER" id="PTHR23046">
    <property type="entry name" value="PHOSPHORIBOSYLAMINOIMIDAZOLE CARBOXYLASE CATALYTIC SUBUNIT"/>
    <property type="match status" value="1"/>
</dbReference>
<sequence>MKIQVMFGSASDERVFGPLCHSLEKCGEVKMEVASAHRHPDRVREIVTTCGADVFVAGAGLAAHLPGVVASLTAKPVFGVAVNGAFAGLDSFLSIVQMPKGVPVMAVTEENYKNISDLLLRWKNLPEDKIYLHWNRSLESYSPIQKSLEDIQKDSGAEVLWCSHTDEKCLGEIVSPWELPKVVGLNLFLCEKEQLTSSNLALDFFAKARHSGAWVGANNIGNFVLQWKKLSEMRKSAWN</sequence>
<feature type="domain" description="PurE" evidence="2">
    <location>
        <begin position="1"/>
        <end position="130"/>
    </location>
</feature>
<proteinExistence type="predicted"/>
<keyword evidence="1" id="KW-0658">Purine biosynthesis</keyword>
<dbReference type="OrthoDB" id="5290623at2"/>
<protein>
    <submittedName>
        <fullName evidence="3">Phosphoribosylaminoimidazole carboxylase</fullName>
    </submittedName>
</protein>